<protein>
    <submittedName>
        <fullName evidence="2">Uncharacterized protein</fullName>
    </submittedName>
</protein>
<dbReference type="Proteomes" id="UP000008370">
    <property type="component" value="Unassembled WGS sequence"/>
</dbReference>
<dbReference type="InParanoid" id="K5VWP5"/>
<dbReference type="HOGENOM" id="CLU_2038872_0_0_1"/>
<sequence>MTAPDSKRRAVATSGGSQLERPPVASLAAVFQSISGGTNPESTTPGSKPQASTAPAPSHDEQTHLVLAYEKANEILSYVEKQVCEELRLEILVQEMGSFLQELGCGSEPLETVLEVERFRG</sequence>
<dbReference type="RefSeq" id="XP_007395253.1">
    <property type="nucleotide sequence ID" value="XM_007395191.1"/>
</dbReference>
<dbReference type="AlphaFoldDB" id="K5VWP5"/>
<feature type="compositionally biased region" description="Polar residues" evidence="1">
    <location>
        <begin position="32"/>
        <end position="55"/>
    </location>
</feature>
<dbReference type="KEGG" id="pco:PHACADRAFT_28961"/>
<evidence type="ECO:0000313" key="3">
    <source>
        <dbReference type="Proteomes" id="UP000008370"/>
    </source>
</evidence>
<gene>
    <name evidence="2" type="ORF">PHACADRAFT_28961</name>
</gene>
<dbReference type="GeneID" id="18919561"/>
<proteinExistence type="predicted"/>
<feature type="region of interest" description="Disordered" evidence="1">
    <location>
        <begin position="1"/>
        <end position="62"/>
    </location>
</feature>
<dbReference type="EMBL" id="JH930472">
    <property type="protein sequence ID" value="EKM55973.1"/>
    <property type="molecule type" value="Genomic_DNA"/>
</dbReference>
<accession>K5VWP5</accession>
<reference evidence="2 3" key="1">
    <citation type="journal article" date="2012" name="BMC Genomics">
        <title>Comparative genomics of the white-rot fungi, Phanerochaete carnosa and P. chrysosporium, to elucidate the genetic basis of the distinct wood types they colonize.</title>
        <authorList>
            <person name="Suzuki H."/>
            <person name="MacDonald J."/>
            <person name="Syed K."/>
            <person name="Salamov A."/>
            <person name="Hori C."/>
            <person name="Aerts A."/>
            <person name="Henrissat B."/>
            <person name="Wiebenga A."/>
            <person name="vanKuyk P.A."/>
            <person name="Barry K."/>
            <person name="Lindquist E."/>
            <person name="LaButti K."/>
            <person name="Lapidus A."/>
            <person name="Lucas S."/>
            <person name="Coutinho P."/>
            <person name="Gong Y."/>
            <person name="Samejima M."/>
            <person name="Mahadevan R."/>
            <person name="Abou-Zaid M."/>
            <person name="de Vries R.P."/>
            <person name="Igarashi K."/>
            <person name="Yadav J.S."/>
            <person name="Grigoriev I.V."/>
            <person name="Master E.R."/>
        </authorList>
    </citation>
    <scope>NUCLEOTIDE SEQUENCE [LARGE SCALE GENOMIC DNA]</scope>
    <source>
        <strain evidence="2 3">HHB-10118-sp</strain>
    </source>
</reference>
<evidence type="ECO:0000313" key="2">
    <source>
        <dbReference type="EMBL" id="EKM55973.1"/>
    </source>
</evidence>
<evidence type="ECO:0000256" key="1">
    <source>
        <dbReference type="SAM" id="MobiDB-lite"/>
    </source>
</evidence>
<organism evidence="2 3">
    <name type="scientific">Phanerochaete carnosa (strain HHB-10118-sp)</name>
    <name type="common">White-rot fungus</name>
    <name type="synonym">Peniophora carnosa</name>
    <dbReference type="NCBI Taxonomy" id="650164"/>
    <lineage>
        <taxon>Eukaryota</taxon>
        <taxon>Fungi</taxon>
        <taxon>Dikarya</taxon>
        <taxon>Basidiomycota</taxon>
        <taxon>Agaricomycotina</taxon>
        <taxon>Agaricomycetes</taxon>
        <taxon>Polyporales</taxon>
        <taxon>Phanerochaetaceae</taxon>
        <taxon>Phanerochaete</taxon>
    </lineage>
</organism>
<keyword evidence="3" id="KW-1185">Reference proteome</keyword>
<name>K5VWP5_PHACS</name>